<proteinExistence type="predicted"/>
<comment type="caution">
    <text evidence="1">The sequence shown here is derived from an EMBL/GenBank/DDBJ whole genome shotgun (WGS) entry which is preliminary data.</text>
</comment>
<protein>
    <submittedName>
        <fullName evidence="1">Uncharacterized protein</fullName>
    </submittedName>
</protein>
<accession>A0ABW4D978</accession>
<dbReference type="RefSeq" id="WP_377531708.1">
    <property type="nucleotide sequence ID" value="NZ_JBHTES010000001.1"/>
</dbReference>
<name>A0ABW4D978_9BACL</name>
<dbReference type="Proteomes" id="UP001597340">
    <property type="component" value="Unassembled WGS sequence"/>
</dbReference>
<evidence type="ECO:0000313" key="1">
    <source>
        <dbReference type="EMBL" id="MFD1460273.1"/>
    </source>
</evidence>
<reference evidence="2" key="1">
    <citation type="journal article" date="2019" name="Int. J. Syst. Evol. Microbiol.">
        <title>The Global Catalogue of Microorganisms (GCM) 10K type strain sequencing project: providing services to taxonomists for standard genome sequencing and annotation.</title>
        <authorList>
            <consortium name="The Broad Institute Genomics Platform"/>
            <consortium name="The Broad Institute Genome Sequencing Center for Infectious Disease"/>
            <person name="Wu L."/>
            <person name="Ma J."/>
        </authorList>
    </citation>
    <scope>NUCLEOTIDE SEQUENCE [LARGE SCALE GENOMIC DNA]</scope>
    <source>
        <strain evidence="2">CCM 9147</strain>
    </source>
</reference>
<gene>
    <name evidence="1" type="ORF">ACFQ5D_02170</name>
</gene>
<organism evidence="1 2">
    <name type="scientific">Paenibacillus farraposensis</name>
    <dbReference type="NCBI Taxonomy" id="2807095"/>
    <lineage>
        <taxon>Bacteria</taxon>
        <taxon>Bacillati</taxon>
        <taxon>Bacillota</taxon>
        <taxon>Bacilli</taxon>
        <taxon>Bacillales</taxon>
        <taxon>Paenibacillaceae</taxon>
        <taxon>Paenibacillus</taxon>
    </lineage>
</organism>
<sequence>MLQKPAAFDRNARLSEPAIWLTESIPYAKGTRISVTTEHKE</sequence>
<dbReference type="EMBL" id="JBHTNZ010000002">
    <property type="protein sequence ID" value="MFD1460273.1"/>
    <property type="molecule type" value="Genomic_DNA"/>
</dbReference>
<keyword evidence="2" id="KW-1185">Reference proteome</keyword>
<evidence type="ECO:0000313" key="2">
    <source>
        <dbReference type="Proteomes" id="UP001597340"/>
    </source>
</evidence>